<dbReference type="Proteomes" id="UP001151760">
    <property type="component" value="Unassembled WGS sequence"/>
</dbReference>
<evidence type="ECO:0000313" key="2">
    <source>
        <dbReference type="EMBL" id="GJT10175.1"/>
    </source>
</evidence>
<keyword evidence="1" id="KW-0472">Membrane</keyword>
<gene>
    <name evidence="2" type="ORF">Tco_0857217</name>
</gene>
<name>A0ABQ5B5R9_9ASTR</name>
<keyword evidence="1" id="KW-0812">Transmembrane</keyword>
<feature type="transmembrane region" description="Helical" evidence="1">
    <location>
        <begin position="21"/>
        <end position="38"/>
    </location>
</feature>
<organism evidence="2 3">
    <name type="scientific">Tanacetum coccineum</name>
    <dbReference type="NCBI Taxonomy" id="301880"/>
    <lineage>
        <taxon>Eukaryota</taxon>
        <taxon>Viridiplantae</taxon>
        <taxon>Streptophyta</taxon>
        <taxon>Embryophyta</taxon>
        <taxon>Tracheophyta</taxon>
        <taxon>Spermatophyta</taxon>
        <taxon>Magnoliopsida</taxon>
        <taxon>eudicotyledons</taxon>
        <taxon>Gunneridae</taxon>
        <taxon>Pentapetalae</taxon>
        <taxon>asterids</taxon>
        <taxon>campanulids</taxon>
        <taxon>Asterales</taxon>
        <taxon>Asteraceae</taxon>
        <taxon>Asteroideae</taxon>
        <taxon>Anthemideae</taxon>
        <taxon>Anthemidinae</taxon>
        <taxon>Tanacetum</taxon>
    </lineage>
</organism>
<proteinExistence type="predicted"/>
<sequence length="203" mass="22497">MNLSIHQKITITLKKKRNSKLFAFTFLGNILSGTSLWYQTDVVKRTSILTDSKVEVAAPPKKLEVSTRRTKSVTNTSSSTSRLANGQKYKVYKETATGEKFYSKPLTVIAPELSIIDMAELDALVIDEGGQANPTPVQAPPLPPAAARTMPQRMARLEEDVHEIRGTLAEQHDVISAMAHDFSRFCTWTTTSLVRMMDRAGVT</sequence>
<comment type="caution">
    <text evidence="2">The sequence shown here is derived from an EMBL/GenBank/DDBJ whole genome shotgun (WGS) entry which is preliminary data.</text>
</comment>
<reference evidence="2" key="2">
    <citation type="submission" date="2022-01" db="EMBL/GenBank/DDBJ databases">
        <authorList>
            <person name="Yamashiro T."/>
            <person name="Shiraishi A."/>
            <person name="Satake H."/>
            <person name="Nakayama K."/>
        </authorList>
    </citation>
    <scope>NUCLEOTIDE SEQUENCE</scope>
</reference>
<evidence type="ECO:0000256" key="1">
    <source>
        <dbReference type="SAM" id="Phobius"/>
    </source>
</evidence>
<reference evidence="2" key="1">
    <citation type="journal article" date="2022" name="Int. J. Mol. Sci.">
        <title>Draft Genome of Tanacetum Coccineum: Genomic Comparison of Closely Related Tanacetum-Family Plants.</title>
        <authorList>
            <person name="Yamashiro T."/>
            <person name="Shiraishi A."/>
            <person name="Nakayama K."/>
            <person name="Satake H."/>
        </authorList>
    </citation>
    <scope>NUCLEOTIDE SEQUENCE</scope>
</reference>
<keyword evidence="3" id="KW-1185">Reference proteome</keyword>
<keyword evidence="1" id="KW-1133">Transmembrane helix</keyword>
<evidence type="ECO:0000313" key="3">
    <source>
        <dbReference type="Proteomes" id="UP001151760"/>
    </source>
</evidence>
<accession>A0ABQ5B5R9</accession>
<dbReference type="EMBL" id="BQNB010012968">
    <property type="protein sequence ID" value="GJT10175.1"/>
    <property type="molecule type" value="Genomic_DNA"/>
</dbReference>
<protein>
    <submittedName>
        <fullName evidence="2">Uncharacterized protein</fullName>
    </submittedName>
</protein>